<dbReference type="EMBL" id="QPFP01000010">
    <property type="protein sequence ID" value="TEB34280.1"/>
    <property type="molecule type" value="Genomic_DNA"/>
</dbReference>
<evidence type="ECO:0000313" key="2">
    <source>
        <dbReference type="EMBL" id="TEB34280.1"/>
    </source>
</evidence>
<feature type="signal peptide" evidence="1">
    <location>
        <begin position="1"/>
        <end position="20"/>
    </location>
</feature>
<accession>A0A4Y7TJE4</accession>
<dbReference type="AlphaFoldDB" id="A0A4Y7TJE4"/>
<dbReference type="OrthoDB" id="10343123at2759"/>
<evidence type="ECO:0000313" key="3">
    <source>
        <dbReference type="Proteomes" id="UP000298030"/>
    </source>
</evidence>
<evidence type="ECO:0000256" key="1">
    <source>
        <dbReference type="SAM" id="SignalP"/>
    </source>
</evidence>
<proteinExistence type="predicted"/>
<reference evidence="2 3" key="1">
    <citation type="journal article" date="2019" name="Nat. Ecol. Evol.">
        <title>Megaphylogeny resolves global patterns of mushroom evolution.</title>
        <authorList>
            <person name="Varga T."/>
            <person name="Krizsan K."/>
            <person name="Foldi C."/>
            <person name="Dima B."/>
            <person name="Sanchez-Garcia M."/>
            <person name="Sanchez-Ramirez S."/>
            <person name="Szollosi G.J."/>
            <person name="Szarkandi J.G."/>
            <person name="Papp V."/>
            <person name="Albert L."/>
            <person name="Andreopoulos W."/>
            <person name="Angelini C."/>
            <person name="Antonin V."/>
            <person name="Barry K.W."/>
            <person name="Bougher N.L."/>
            <person name="Buchanan P."/>
            <person name="Buyck B."/>
            <person name="Bense V."/>
            <person name="Catcheside P."/>
            <person name="Chovatia M."/>
            <person name="Cooper J."/>
            <person name="Damon W."/>
            <person name="Desjardin D."/>
            <person name="Finy P."/>
            <person name="Geml J."/>
            <person name="Haridas S."/>
            <person name="Hughes K."/>
            <person name="Justo A."/>
            <person name="Karasinski D."/>
            <person name="Kautmanova I."/>
            <person name="Kiss B."/>
            <person name="Kocsube S."/>
            <person name="Kotiranta H."/>
            <person name="LaButti K.M."/>
            <person name="Lechner B.E."/>
            <person name="Liimatainen K."/>
            <person name="Lipzen A."/>
            <person name="Lukacs Z."/>
            <person name="Mihaltcheva S."/>
            <person name="Morgado L.N."/>
            <person name="Niskanen T."/>
            <person name="Noordeloos M.E."/>
            <person name="Ohm R.A."/>
            <person name="Ortiz-Santana B."/>
            <person name="Ovrebo C."/>
            <person name="Racz N."/>
            <person name="Riley R."/>
            <person name="Savchenko A."/>
            <person name="Shiryaev A."/>
            <person name="Soop K."/>
            <person name="Spirin V."/>
            <person name="Szebenyi C."/>
            <person name="Tomsovsky M."/>
            <person name="Tulloss R.E."/>
            <person name="Uehling J."/>
            <person name="Grigoriev I.V."/>
            <person name="Vagvolgyi C."/>
            <person name="Papp T."/>
            <person name="Martin F.M."/>
            <person name="Miettinen O."/>
            <person name="Hibbett D.S."/>
            <person name="Nagy L.G."/>
        </authorList>
    </citation>
    <scope>NUCLEOTIDE SEQUENCE [LARGE SCALE GENOMIC DNA]</scope>
    <source>
        <strain evidence="2 3">FP101781</strain>
    </source>
</reference>
<name>A0A4Y7TJE4_COPMI</name>
<organism evidence="2 3">
    <name type="scientific">Coprinellus micaceus</name>
    <name type="common">Glistening ink-cap mushroom</name>
    <name type="synonym">Coprinus micaceus</name>
    <dbReference type="NCBI Taxonomy" id="71717"/>
    <lineage>
        <taxon>Eukaryota</taxon>
        <taxon>Fungi</taxon>
        <taxon>Dikarya</taxon>
        <taxon>Basidiomycota</taxon>
        <taxon>Agaricomycotina</taxon>
        <taxon>Agaricomycetes</taxon>
        <taxon>Agaricomycetidae</taxon>
        <taxon>Agaricales</taxon>
        <taxon>Agaricineae</taxon>
        <taxon>Psathyrellaceae</taxon>
        <taxon>Coprinellus</taxon>
    </lineage>
</organism>
<keyword evidence="1" id="KW-0732">Signal</keyword>
<feature type="chain" id="PRO_5021358887" evidence="1">
    <location>
        <begin position="21"/>
        <end position="138"/>
    </location>
</feature>
<dbReference type="Proteomes" id="UP000298030">
    <property type="component" value="Unassembled WGS sequence"/>
</dbReference>
<keyword evidence="3" id="KW-1185">Reference proteome</keyword>
<sequence>MLANVVALAPLALLVPLASAVPQAPGPSALPQCTYVCPTLDKAGWQAVPFMDPSPTEIFCSYPTVANENPLDFYCIYSKIDAHLVFDHNVGLCEDYATCTFPGAPKSLSDVASDIRPSVMKTRMALAKGKKRAPTKTI</sequence>
<comment type="caution">
    <text evidence="2">The sequence shown here is derived from an EMBL/GenBank/DDBJ whole genome shotgun (WGS) entry which is preliminary data.</text>
</comment>
<protein>
    <submittedName>
        <fullName evidence="2">Uncharacterized protein</fullName>
    </submittedName>
</protein>
<gene>
    <name evidence="2" type="ORF">FA13DRAFT_1789413</name>
</gene>